<sequence>MNLVRIRQSELIWALILLRKSSSEAIGLWGKCQQAASGQLMDLDTLIILEEPHI</sequence>
<organism evidence="1 2">
    <name type="scientific">Pseudoalteromonas aurantia 208</name>
    <dbReference type="NCBI Taxonomy" id="1314867"/>
    <lineage>
        <taxon>Bacteria</taxon>
        <taxon>Pseudomonadati</taxon>
        <taxon>Pseudomonadota</taxon>
        <taxon>Gammaproteobacteria</taxon>
        <taxon>Alteromonadales</taxon>
        <taxon>Pseudoalteromonadaceae</taxon>
        <taxon>Pseudoalteromonas</taxon>
    </lineage>
</organism>
<accession>A0ABR9E9I6</accession>
<gene>
    <name evidence="1" type="ORF">PAUR_a3446</name>
</gene>
<dbReference type="EMBL" id="AQGV01000009">
    <property type="protein sequence ID" value="MBE0366438.1"/>
    <property type="molecule type" value="Genomic_DNA"/>
</dbReference>
<dbReference type="RefSeq" id="WP_192505973.1">
    <property type="nucleotide sequence ID" value="NZ_AQGV01000009.1"/>
</dbReference>
<evidence type="ECO:0000313" key="2">
    <source>
        <dbReference type="Proteomes" id="UP000615755"/>
    </source>
</evidence>
<comment type="caution">
    <text evidence="1">The sequence shown here is derived from an EMBL/GenBank/DDBJ whole genome shotgun (WGS) entry which is preliminary data.</text>
</comment>
<evidence type="ECO:0000313" key="1">
    <source>
        <dbReference type="EMBL" id="MBE0366438.1"/>
    </source>
</evidence>
<protein>
    <submittedName>
        <fullName evidence="1">Uncharacterized protein</fullName>
    </submittedName>
</protein>
<keyword evidence="2" id="KW-1185">Reference proteome</keyword>
<name>A0ABR9E9I6_9GAMM</name>
<reference evidence="1 2" key="1">
    <citation type="submission" date="2015-03" db="EMBL/GenBank/DDBJ databases">
        <title>Genome sequence of Pseudoalteromonas aurantia.</title>
        <authorList>
            <person name="Xie B.-B."/>
            <person name="Rong J.-C."/>
            <person name="Qin Q.-L."/>
            <person name="Zhang Y.-Z."/>
        </authorList>
    </citation>
    <scope>NUCLEOTIDE SEQUENCE [LARGE SCALE GENOMIC DNA]</scope>
    <source>
        <strain evidence="1 2">208</strain>
    </source>
</reference>
<proteinExistence type="predicted"/>
<dbReference type="Proteomes" id="UP000615755">
    <property type="component" value="Unassembled WGS sequence"/>
</dbReference>